<reference evidence="3" key="1">
    <citation type="submission" date="2023-08" db="EMBL/GenBank/DDBJ databases">
        <title>A de novo genome assembly of Solanum verrucosum Schlechtendal, a Mexican diploid species geographically isolated from the other diploid A-genome species in potato relatives.</title>
        <authorList>
            <person name="Hosaka K."/>
        </authorList>
    </citation>
    <scope>NUCLEOTIDE SEQUENCE</scope>
    <source>
        <tissue evidence="3">Young leaves</tissue>
    </source>
</reference>
<accession>A0AAF0THS7</accession>
<dbReference type="InterPro" id="IPR036397">
    <property type="entry name" value="RNaseH_sf"/>
</dbReference>
<sequence>MNLNNSNVVNKKSGDQIPEKHSNLQDWEPKGRALSQVMHENQSTNPKTDPQTPVTTKSQHEKQHVEALDTYINTFVYAKCKDYLRRHLWERILHFADTNNVIPWRTVGDFNVITDLDEKLGGIPYNMRKSLEFIGVIEACGLMDLGFNGPKFTWSNQRGINFRIWKRLDRAMVNDKWLQHMPHTSITHLPSVGSDHCPLLMEMNTRAENHIKYFKFLNFWADQPSFLTAITDCWNRKIKGNPMWIFHQRMKRVAASTLSTWSKMQFGDIYATVRDYEERVKVAEEKLIHDHTEENRIALHGINAEYSRFMNFEDSILRQKSQLQWFKERDGYCSFWWDNWLGIGPFAHYSSNNNRFNTDTMSDFMEGGQRNLEKIIQQDLEAHVHSILATQFQLQPAIPDQPTWSLNTSGDFTVVRGKLPTNESLARFGVELSECYCCHTPGLDTIEHTFNSGIFANKPSSRKNLCILIEQCYHDTKVTLVQWIKPPNTWIKLNMDGSALSNLGKIGAGAILRDSNRKLLFAHSAPLGEGTNIRAEVAAATFGISWFVHLNYHKVILEVDSQLLVDCTFLCDDNILVVNDQTLVDHFDDRIFSSSKVNLCPPIVGTCSLNEGTLSCDESDATLVDPIDDQVDSSGKINLCPPSVGINDLNESLDHSTISYFSHVNLEVECLLKDNLLFDDDMTLESVHSEMPYNVGSVATLSGYQLFENPLWCDDTLSKDGNLFCEDDSTFIVEGNVNMKGDAYVLNVTSSLCVPILHMNCASLVYKVEAKLGNNLIEVHLCDTFLYYLFAYDDVSTFEWSTMILEHKVANRVNKGVLDLCSWISFLFDPGNELNCGICLVMLGQDDKNNLEGFVGAFPYDGKFFFRVYNLLEGPTLCMGKGSFLTPFLHYLFAYDLIDCASYGDKSYLSREGEVYLKFVMLSLCVPSCDVMSARILKSSFNLAYRNTLDDPYVHDTFLYYLFAYDESLICLKWALHFGQ</sequence>
<protein>
    <recommendedName>
        <fullName evidence="2">RNase H type-1 domain-containing protein</fullName>
    </recommendedName>
</protein>
<keyword evidence="4" id="KW-1185">Reference proteome</keyword>
<dbReference type="InterPro" id="IPR036691">
    <property type="entry name" value="Endo/exonu/phosph_ase_sf"/>
</dbReference>
<gene>
    <name evidence="3" type="ORF">MTR67_007045</name>
</gene>
<dbReference type="InterPro" id="IPR012337">
    <property type="entry name" value="RNaseH-like_sf"/>
</dbReference>
<dbReference type="GO" id="GO:0004523">
    <property type="term" value="F:RNA-DNA hybrid ribonuclease activity"/>
    <property type="evidence" value="ECO:0007669"/>
    <property type="project" value="InterPro"/>
</dbReference>
<dbReference type="InterPro" id="IPR002156">
    <property type="entry name" value="RNaseH_domain"/>
</dbReference>
<dbReference type="SUPFAM" id="SSF53098">
    <property type="entry name" value="Ribonuclease H-like"/>
    <property type="match status" value="1"/>
</dbReference>
<dbReference type="SUPFAM" id="SSF56219">
    <property type="entry name" value="DNase I-like"/>
    <property type="match status" value="1"/>
</dbReference>
<dbReference type="EMBL" id="CP133613">
    <property type="protein sequence ID" value="WMV13660.1"/>
    <property type="molecule type" value="Genomic_DNA"/>
</dbReference>
<dbReference type="Gene3D" id="3.60.10.10">
    <property type="entry name" value="Endonuclease/exonuclease/phosphatase"/>
    <property type="match status" value="1"/>
</dbReference>
<evidence type="ECO:0000313" key="3">
    <source>
        <dbReference type="EMBL" id="WMV13660.1"/>
    </source>
</evidence>
<feature type="non-terminal residue" evidence="3">
    <location>
        <position position="980"/>
    </location>
</feature>
<dbReference type="PANTHER" id="PTHR33710:SF54">
    <property type="entry name" value="NON-LTR RETROELEMENT REVERSE TRANSCRIPTASE"/>
    <property type="match status" value="1"/>
</dbReference>
<dbReference type="CDD" id="cd06222">
    <property type="entry name" value="RNase_H_like"/>
    <property type="match status" value="1"/>
</dbReference>
<feature type="region of interest" description="Disordered" evidence="1">
    <location>
        <begin position="1"/>
        <end position="61"/>
    </location>
</feature>
<dbReference type="GO" id="GO:0003676">
    <property type="term" value="F:nucleic acid binding"/>
    <property type="evidence" value="ECO:0007669"/>
    <property type="project" value="InterPro"/>
</dbReference>
<feature type="domain" description="RNase H type-1" evidence="2">
    <location>
        <begin position="494"/>
        <end position="566"/>
    </location>
</feature>
<dbReference type="Proteomes" id="UP001234989">
    <property type="component" value="Chromosome 2"/>
</dbReference>
<evidence type="ECO:0000259" key="2">
    <source>
        <dbReference type="Pfam" id="PF13456"/>
    </source>
</evidence>
<evidence type="ECO:0000313" key="4">
    <source>
        <dbReference type="Proteomes" id="UP001234989"/>
    </source>
</evidence>
<dbReference type="Pfam" id="PF13456">
    <property type="entry name" value="RVT_3"/>
    <property type="match status" value="1"/>
</dbReference>
<feature type="compositionally biased region" description="Polar residues" evidence="1">
    <location>
        <begin position="38"/>
        <end position="57"/>
    </location>
</feature>
<proteinExistence type="predicted"/>
<dbReference type="Gene3D" id="3.30.420.10">
    <property type="entry name" value="Ribonuclease H-like superfamily/Ribonuclease H"/>
    <property type="match status" value="1"/>
</dbReference>
<feature type="compositionally biased region" description="Low complexity" evidence="1">
    <location>
        <begin position="1"/>
        <end position="11"/>
    </location>
</feature>
<dbReference type="AlphaFoldDB" id="A0AAF0THS7"/>
<organism evidence="3 4">
    <name type="scientific">Solanum verrucosum</name>
    <dbReference type="NCBI Taxonomy" id="315347"/>
    <lineage>
        <taxon>Eukaryota</taxon>
        <taxon>Viridiplantae</taxon>
        <taxon>Streptophyta</taxon>
        <taxon>Embryophyta</taxon>
        <taxon>Tracheophyta</taxon>
        <taxon>Spermatophyta</taxon>
        <taxon>Magnoliopsida</taxon>
        <taxon>eudicotyledons</taxon>
        <taxon>Gunneridae</taxon>
        <taxon>Pentapetalae</taxon>
        <taxon>asterids</taxon>
        <taxon>lamiids</taxon>
        <taxon>Solanales</taxon>
        <taxon>Solanaceae</taxon>
        <taxon>Solanoideae</taxon>
        <taxon>Solaneae</taxon>
        <taxon>Solanum</taxon>
    </lineage>
</organism>
<feature type="compositionally biased region" description="Basic and acidic residues" evidence="1">
    <location>
        <begin position="12"/>
        <end position="31"/>
    </location>
</feature>
<dbReference type="PANTHER" id="PTHR33710">
    <property type="entry name" value="BNAC02G09200D PROTEIN"/>
    <property type="match status" value="1"/>
</dbReference>
<name>A0AAF0THS7_SOLVR</name>
<evidence type="ECO:0000256" key="1">
    <source>
        <dbReference type="SAM" id="MobiDB-lite"/>
    </source>
</evidence>
<dbReference type="InterPro" id="IPR044730">
    <property type="entry name" value="RNase_H-like_dom_plant"/>
</dbReference>